<evidence type="ECO:0000256" key="2">
    <source>
        <dbReference type="SAM" id="SignalP"/>
    </source>
</evidence>
<feature type="compositionally biased region" description="Pro residues" evidence="1">
    <location>
        <begin position="56"/>
        <end position="68"/>
    </location>
</feature>
<dbReference type="KEGG" id="pms:KNP414_01660"/>
<accession>F8FPJ9</accession>
<sequence>MTRERALTGFLSVLTITSLLTAAGCQSGGPGAAPPQSPSGSAVEQQKPAAVLDVPAGPPTPAPQPAPASPEDQVSLASNAEKSGGTVLPPQPKDTKGKTAAADKPKIEIQSPYTEANPTLLGLTLKTAASEITGKFGKPKEQFVMEDDADPVTVYDYTDFLVGFNSRNELHFVDVRSADVNPGLNGLKLGDPVSSVYEALGKPDSNTSYVLTYKATGAILKLDIDPKTQKVNSIKLFAE</sequence>
<organism evidence="3 4">
    <name type="scientific">Paenibacillus mucilaginosus (strain KNP414)</name>
    <dbReference type="NCBI Taxonomy" id="1036673"/>
    <lineage>
        <taxon>Bacteria</taxon>
        <taxon>Bacillati</taxon>
        <taxon>Bacillota</taxon>
        <taxon>Bacilli</taxon>
        <taxon>Bacillales</taxon>
        <taxon>Paenibacillaceae</taxon>
        <taxon>Paenibacillus</taxon>
    </lineage>
</organism>
<dbReference type="AlphaFoldDB" id="F8FPJ9"/>
<gene>
    <name evidence="3" type="ordered locus">KNP414_01660</name>
</gene>
<keyword evidence="2" id="KW-0732">Signal</keyword>
<evidence type="ECO:0008006" key="5">
    <source>
        <dbReference type="Google" id="ProtNLM"/>
    </source>
</evidence>
<reference evidence="3 4" key="2">
    <citation type="journal article" date="2013" name="Genome Announc.">
        <title>Genome Sequence of Growth-Improving Paenibacillus mucilaginosus Strain KNP414.</title>
        <authorList>
            <person name="Lu J.J."/>
            <person name="Wang J.F."/>
            <person name="Hu X.F."/>
        </authorList>
    </citation>
    <scope>NUCLEOTIDE SEQUENCE [LARGE SCALE GENOMIC DNA]</scope>
    <source>
        <strain evidence="3 4">KNP414</strain>
    </source>
</reference>
<feature type="chain" id="PRO_5003377100" description="DUF4309 domain-containing protein" evidence="2">
    <location>
        <begin position="23"/>
        <end position="239"/>
    </location>
</feature>
<dbReference type="PROSITE" id="PS51257">
    <property type="entry name" value="PROKAR_LIPOPROTEIN"/>
    <property type="match status" value="1"/>
</dbReference>
<dbReference type="PATRIC" id="fig|1036673.3.peg.1472"/>
<dbReference type="Proteomes" id="UP000006620">
    <property type="component" value="Chromosome"/>
</dbReference>
<feature type="region of interest" description="Disordered" evidence="1">
    <location>
        <begin position="23"/>
        <end position="105"/>
    </location>
</feature>
<dbReference type="RefSeq" id="WP_013915385.1">
    <property type="nucleotide sequence ID" value="NC_015690.1"/>
</dbReference>
<protein>
    <recommendedName>
        <fullName evidence="5">DUF4309 domain-containing protein</fullName>
    </recommendedName>
</protein>
<evidence type="ECO:0000313" key="3">
    <source>
        <dbReference type="EMBL" id="AEI40223.1"/>
    </source>
</evidence>
<evidence type="ECO:0000313" key="4">
    <source>
        <dbReference type="Proteomes" id="UP000006620"/>
    </source>
</evidence>
<feature type="signal peptide" evidence="2">
    <location>
        <begin position="1"/>
        <end position="22"/>
    </location>
</feature>
<evidence type="ECO:0000256" key="1">
    <source>
        <dbReference type="SAM" id="MobiDB-lite"/>
    </source>
</evidence>
<name>F8FPJ9_PAEMK</name>
<dbReference type="HOGENOM" id="CLU_1160176_0_0_9"/>
<dbReference type="EMBL" id="CP002869">
    <property type="protein sequence ID" value="AEI40223.1"/>
    <property type="molecule type" value="Genomic_DNA"/>
</dbReference>
<proteinExistence type="predicted"/>
<feature type="compositionally biased region" description="Basic and acidic residues" evidence="1">
    <location>
        <begin position="93"/>
        <end position="105"/>
    </location>
</feature>
<reference evidence="4" key="1">
    <citation type="submission" date="2011-06" db="EMBL/GenBank/DDBJ databases">
        <title>Complete genome sequence of Paenibacillus mucilaginosus KNP414.</title>
        <authorList>
            <person name="Wang J."/>
            <person name="Hu S."/>
            <person name="Hu X."/>
            <person name="Zhang B."/>
            <person name="Dong D."/>
            <person name="Zhang S."/>
            <person name="Zhao K."/>
            <person name="Wu D."/>
        </authorList>
    </citation>
    <scope>NUCLEOTIDE SEQUENCE [LARGE SCALE GENOMIC DNA]</scope>
    <source>
        <strain evidence="4">KNP414</strain>
    </source>
</reference>